<comment type="caution">
    <text evidence="1">The sequence shown here is derived from an EMBL/GenBank/DDBJ whole genome shotgun (WGS) entry which is preliminary data.</text>
</comment>
<evidence type="ECO:0000313" key="1">
    <source>
        <dbReference type="EMBL" id="MEJ8566421.1"/>
    </source>
</evidence>
<gene>
    <name evidence="1" type="ORF">V3330_02180</name>
</gene>
<dbReference type="EMBL" id="JAZHOG010000001">
    <property type="protein sequence ID" value="MEJ8566421.1"/>
    <property type="molecule type" value="Genomic_DNA"/>
</dbReference>
<evidence type="ECO:0000313" key="2">
    <source>
        <dbReference type="Proteomes" id="UP001359886"/>
    </source>
</evidence>
<dbReference type="Proteomes" id="UP001359886">
    <property type="component" value="Unassembled WGS sequence"/>
</dbReference>
<dbReference type="AlphaFoldDB" id="A0AAW9RF53"/>
<sequence>MERVTDLNPSALVALAVTEAFPEQSYGAVPMVEQSDAVEAYLAFDEGVLAEAPLAFEAYIGRLRSERY</sequence>
<proteinExistence type="predicted"/>
<keyword evidence="2" id="KW-1185">Reference proteome</keyword>
<name>A0AAW9RF53_9GAMM</name>
<organism evidence="1 2">
    <name type="scientific">Elongatibacter sediminis</name>
    <dbReference type="NCBI Taxonomy" id="3119006"/>
    <lineage>
        <taxon>Bacteria</taxon>
        <taxon>Pseudomonadati</taxon>
        <taxon>Pseudomonadota</taxon>
        <taxon>Gammaproteobacteria</taxon>
        <taxon>Chromatiales</taxon>
        <taxon>Wenzhouxiangellaceae</taxon>
        <taxon>Elongatibacter</taxon>
    </lineage>
</organism>
<reference evidence="1 2" key="1">
    <citation type="submission" date="2024-02" db="EMBL/GenBank/DDBJ databases">
        <title>A novel Wenzhouxiangellaceae bacterium, isolated from coastal sediments.</title>
        <authorList>
            <person name="Du Z.-J."/>
            <person name="Ye Y.-Q."/>
            <person name="Zhang X.-Y."/>
        </authorList>
    </citation>
    <scope>NUCLEOTIDE SEQUENCE [LARGE SCALE GENOMIC DNA]</scope>
    <source>
        <strain evidence="1 2">CH-27</strain>
    </source>
</reference>
<accession>A0AAW9RF53</accession>
<protein>
    <submittedName>
        <fullName evidence="1">Uncharacterized protein</fullName>
    </submittedName>
</protein>